<dbReference type="EMBL" id="MN740919">
    <property type="protein sequence ID" value="QHU17879.1"/>
    <property type="molecule type" value="Genomic_DNA"/>
</dbReference>
<dbReference type="InterPro" id="IPR040452">
    <property type="entry name" value="SfsA_C"/>
</dbReference>
<organism evidence="2">
    <name type="scientific">viral metagenome</name>
    <dbReference type="NCBI Taxonomy" id="1070528"/>
    <lineage>
        <taxon>unclassified sequences</taxon>
        <taxon>metagenomes</taxon>
        <taxon>organismal metagenomes</taxon>
    </lineage>
</organism>
<dbReference type="InterPro" id="IPR005224">
    <property type="entry name" value="SfsA"/>
</dbReference>
<protein>
    <recommendedName>
        <fullName evidence="1">Sugar fermentation stimulation protein C-terminal domain-containing protein</fullName>
    </recommendedName>
</protein>
<evidence type="ECO:0000313" key="2">
    <source>
        <dbReference type="EMBL" id="QHU17879.1"/>
    </source>
</evidence>
<dbReference type="GO" id="GO:0003677">
    <property type="term" value="F:DNA binding"/>
    <property type="evidence" value="ECO:0007669"/>
    <property type="project" value="InterPro"/>
</dbReference>
<dbReference type="Pfam" id="PF03749">
    <property type="entry name" value="SfsA"/>
    <property type="match status" value="1"/>
</dbReference>
<reference evidence="2" key="1">
    <citation type="journal article" date="2020" name="Nature">
        <title>Giant virus diversity and host interactions through global metagenomics.</title>
        <authorList>
            <person name="Schulz F."/>
            <person name="Roux S."/>
            <person name="Paez-Espino D."/>
            <person name="Jungbluth S."/>
            <person name="Walsh D.A."/>
            <person name="Denef V.J."/>
            <person name="McMahon K.D."/>
            <person name="Konstantinidis K.T."/>
            <person name="Eloe-Fadrosh E.A."/>
            <person name="Kyrpides N.C."/>
            <person name="Woyke T."/>
        </authorList>
    </citation>
    <scope>NUCLEOTIDE SEQUENCE</scope>
    <source>
        <strain evidence="2">GVMAG-S-3300012919-55</strain>
    </source>
</reference>
<dbReference type="PANTHER" id="PTHR30545">
    <property type="entry name" value="SUGAR FERMENTATION STIMULATION PROTEIN A"/>
    <property type="match status" value="1"/>
</dbReference>
<dbReference type="PANTHER" id="PTHR30545:SF3">
    <property type="entry name" value="SUGAR FERMENTATION STIMULATION PROTEIN C-TERMINAL DOMAIN-CONTAINING PROTEIN"/>
    <property type="match status" value="1"/>
</dbReference>
<dbReference type="Gene3D" id="3.40.1350.60">
    <property type="match status" value="1"/>
</dbReference>
<feature type="domain" description="Sugar fermentation stimulation protein C-terminal" evidence="1">
    <location>
        <begin position="94"/>
        <end position="258"/>
    </location>
</feature>
<evidence type="ECO:0000259" key="1">
    <source>
        <dbReference type="Pfam" id="PF03749"/>
    </source>
</evidence>
<dbReference type="AlphaFoldDB" id="A0A6C0KJT2"/>
<proteinExistence type="predicted"/>
<sequence>MKVYQIGPLTKGKIIKRPSAHCRSPYVADVLLDNEIVPIIAHAPALGCCGYADKDKDVYLTIHPNPKLCTHVIHLAHVVEKEITYLIGMHPKSAERIIHSCLTLGCIDSLENLSCIQKEKTFLNSRFDFLCKDKNGNQTIIEVKSVPCGDYEDITQTERKTKDYSSNDVFSKIAYFPDGYRKKKSDTVSPRALKHVCELQCLKEKDPNIRCVLIFVIQRPDCVAFQASNLDIQYKEAIKNAHDHGVEIIPIQVHWDSNGVCFYDKILPCLF</sequence>
<accession>A0A6C0KJT2</accession>
<name>A0A6C0KJT2_9ZZZZ</name>